<dbReference type="AlphaFoldDB" id="A0A072TP11"/>
<dbReference type="HOGENOM" id="CLU_000288_21_3_1"/>
<evidence type="ECO:0000256" key="4">
    <source>
        <dbReference type="ARBA" id="ARBA00022777"/>
    </source>
</evidence>
<dbReference type="KEGG" id="mtr:25502333"/>
<evidence type="ECO:0000256" key="2">
    <source>
        <dbReference type="ARBA" id="ARBA00022679"/>
    </source>
</evidence>
<sequence length="177" mass="19850">MNPKISDFGVARMFTKQETEANTNIIVGTYGYMSPEYAMEGVFSTKSDVYSFGVLLLEIVSGEKCNSMYREDRPLNLVGHAWELWKEGVVLQLVDPLLNETFSEDEVLRCVHAGLLCAEENADDRPTMSNVISILTNKIKVDVFPKKPAYYGGTRVFDEETYGEEVGVDSTCENSHL</sequence>
<feature type="domain" description="Protein kinase" evidence="6">
    <location>
        <begin position="1"/>
        <end position="144"/>
    </location>
</feature>
<keyword evidence="4 7" id="KW-0418">Kinase</keyword>
<gene>
    <name evidence="9" type="primary">25502333</name>
    <name evidence="7" type="ordered locus">MTR_8g442300</name>
    <name evidence="8" type="ORF">MtrunA17_Chr8g0357661</name>
</gene>
<evidence type="ECO:0000256" key="1">
    <source>
        <dbReference type="ARBA" id="ARBA00022527"/>
    </source>
</evidence>
<evidence type="ECO:0000313" key="7">
    <source>
        <dbReference type="EMBL" id="KEH19152.1"/>
    </source>
</evidence>
<name>A0A072TP11_MEDTR</name>
<keyword evidence="5" id="KW-0067">ATP-binding</keyword>
<evidence type="ECO:0000256" key="5">
    <source>
        <dbReference type="ARBA" id="ARBA00022840"/>
    </source>
</evidence>
<keyword evidence="10" id="KW-1185">Reference proteome</keyword>
<dbReference type="PANTHER" id="PTHR27002">
    <property type="entry name" value="RECEPTOR-LIKE SERINE/THREONINE-PROTEIN KINASE SD1-8"/>
    <property type="match status" value="1"/>
</dbReference>
<dbReference type="OrthoDB" id="4062651at2759"/>
<evidence type="ECO:0000313" key="9">
    <source>
        <dbReference type="EnsemblPlants" id="KEH19152"/>
    </source>
</evidence>
<dbReference type="Gene3D" id="1.10.510.10">
    <property type="entry name" value="Transferase(Phosphotransferase) domain 1"/>
    <property type="match status" value="1"/>
</dbReference>
<reference evidence="8" key="5">
    <citation type="journal article" date="2018" name="Nat. Plants">
        <title>Whole-genome landscape of Medicago truncatula symbiotic genes.</title>
        <authorList>
            <person name="Pecrix Y."/>
            <person name="Gamas P."/>
            <person name="Carrere S."/>
        </authorList>
    </citation>
    <scope>NUCLEOTIDE SEQUENCE</scope>
    <source>
        <tissue evidence="8">Leaves</tissue>
    </source>
</reference>
<dbReference type="PROSITE" id="PS50011">
    <property type="entry name" value="PROTEIN_KINASE_DOM"/>
    <property type="match status" value="1"/>
</dbReference>
<dbReference type="PANTHER" id="PTHR27002:SF634">
    <property type="entry name" value="SERINE_THREONINE KINASE FAMILY PROTEIN"/>
    <property type="match status" value="1"/>
</dbReference>
<dbReference type="Proteomes" id="UP000265566">
    <property type="component" value="Chromosome 8"/>
</dbReference>
<dbReference type="GO" id="GO:0005524">
    <property type="term" value="F:ATP binding"/>
    <property type="evidence" value="ECO:0007669"/>
    <property type="project" value="UniProtKB-KW"/>
</dbReference>
<dbReference type="SUPFAM" id="SSF56112">
    <property type="entry name" value="Protein kinase-like (PK-like)"/>
    <property type="match status" value="1"/>
</dbReference>
<organism evidence="7 10">
    <name type="scientific">Medicago truncatula</name>
    <name type="common">Barrel medic</name>
    <name type="synonym">Medicago tribuloides</name>
    <dbReference type="NCBI Taxonomy" id="3880"/>
    <lineage>
        <taxon>Eukaryota</taxon>
        <taxon>Viridiplantae</taxon>
        <taxon>Streptophyta</taxon>
        <taxon>Embryophyta</taxon>
        <taxon>Tracheophyta</taxon>
        <taxon>Spermatophyta</taxon>
        <taxon>Magnoliopsida</taxon>
        <taxon>eudicotyledons</taxon>
        <taxon>Gunneridae</taxon>
        <taxon>Pentapetalae</taxon>
        <taxon>rosids</taxon>
        <taxon>fabids</taxon>
        <taxon>Fabales</taxon>
        <taxon>Fabaceae</taxon>
        <taxon>Papilionoideae</taxon>
        <taxon>50 kb inversion clade</taxon>
        <taxon>NPAAA clade</taxon>
        <taxon>Hologalegina</taxon>
        <taxon>IRL clade</taxon>
        <taxon>Trifolieae</taxon>
        <taxon>Medicago</taxon>
    </lineage>
</organism>
<dbReference type="EMBL" id="PSQE01000008">
    <property type="protein sequence ID" value="RHN40699.1"/>
    <property type="molecule type" value="Genomic_DNA"/>
</dbReference>
<dbReference type="EMBL" id="CM001224">
    <property type="protein sequence ID" value="KEH19152.1"/>
    <property type="molecule type" value="Genomic_DNA"/>
</dbReference>
<evidence type="ECO:0000313" key="8">
    <source>
        <dbReference type="EMBL" id="RHN40699.1"/>
    </source>
</evidence>
<proteinExistence type="predicted"/>
<keyword evidence="2 8" id="KW-0808">Transferase</keyword>
<dbReference type="Pfam" id="PF07714">
    <property type="entry name" value="PK_Tyr_Ser-Thr"/>
    <property type="match status" value="1"/>
</dbReference>
<dbReference type="Proteomes" id="UP000002051">
    <property type="component" value="Chromosome 8"/>
</dbReference>
<evidence type="ECO:0000313" key="10">
    <source>
        <dbReference type="Proteomes" id="UP000002051"/>
    </source>
</evidence>
<dbReference type="GO" id="GO:0007165">
    <property type="term" value="P:signal transduction"/>
    <property type="evidence" value="ECO:0000318"/>
    <property type="project" value="GO_Central"/>
</dbReference>
<dbReference type="FunFam" id="1.10.510.10:FF:001722">
    <property type="entry name" value="G-type lectin S-receptor-like serine/threonine-protein kinase B120"/>
    <property type="match status" value="1"/>
</dbReference>
<dbReference type="Gramene" id="rna46893">
    <property type="protein sequence ID" value="RHN40699.1"/>
    <property type="gene ID" value="gene46893"/>
</dbReference>
<dbReference type="GO" id="GO:0005886">
    <property type="term" value="C:plasma membrane"/>
    <property type="evidence" value="ECO:0000318"/>
    <property type="project" value="GO_Central"/>
</dbReference>
<dbReference type="GO" id="GO:0004674">
    <property type="term" value="F:protein serine/threonine kinase activity"/>
    <property type="evidence" value="ECO:0000318"/>
    <property type="project" value="GO_Central"/>
</dbReference>
<evidence type="ECO:0000256" key="3">
    <source>
        <dbReference type="ARBA" id="ARBA00022741"/>
    </source>
</evidence>
<dbReference type="InterPro" id="IPR011009">
    <property type="entry name" value="Kinase-like_dom_sf"/>
</dbReference>
<dbReference type="InterPro" id="IPR001245">
    <property type="entry name" value="Ser-Thr/Tyr_kinase_cat_dom"/>
</dbReference>
<reference evidence="9" key="3">
    <citation type="submission" date="2015-04" db="UniProtKB">
        <authorList>
            <consortium name="EnsemblPlants"/>
        </authorList>
    </citation>
    <scope>IDENTIFICATION</scope>
    <source>
        <strain evidence="9">cv. Jemalong A17</strain>
    </source>
</reference>
<dbReference type="InterPro" id="IPR000719">
    <property type="entry name" value="Prot_kinase_dom"/>
</dbReference>
<reference evidence="11" key="4">
    <citation type="journal article" date="2018" name="Nat. Plants">
        <title>Whole-genome landscape of Medicago truncatula symbiotic genes.</title>
        <authorList>
            <person name="Pecrix Y."/>
            <person name="Staton S.E."/>
            <person name="Sallet E."/>
            <person name="Lelandais-Briere C."/>
            <person name="Moreau S."/>
            <person name="Carrere S."/>
            <person name="Blein T."/>
            <person name="Jardinaud M.F."/>
            <person name="Latrasse D."/>
            <person name="Zouine M."/>
            <person name="Zahm M."/>
            <person name="Kreplak J."/>
            <person name="Mayjonade B."/>
            <person name="Satge C."/>
            <person name="Perez M."/>
            <person name="Cauet S."/>
            <person name="Marande W."/>
            <person name="Chantry-Darmon C."/>
            <person name="Lopez-Roques C."/>
            <person name="Bouchez O."/>
            <person name="Berard A."/>
            <person name="Debelle F."/>
            <person name="Munos S."/>
            <person name="Bendahmane A."/>
            <person name="Berges H."/>
            <person name="Niebel A."/>
            <person name="Buitink J."/>
            <person name="Frugier F."/>
            <person name="Benhamed M."/>
            <person name="Crespi M."/>
            <person name="Gouzy J."/>
            <person name="Gamas P."/>
        </authorList>
    </citation>
    <scope>NUCLEOTIDE SEQUENCE [LARGE SCALE GENOMIC DNA]</scope>
    <source>
        <strain evidence="11">cv. Jemalong A17</strain>
    </source>
</reference>
<keyword evidence="3" id="KW-0547">Nucleotide-binding</keyword>
<dbReference type="EnsemblPlants" id="KEH19152">
    <property type="protein sequence ID" value="KEH19152"/>
    <property type="gene ID" value="MTR_8g442300"/>
</dbReference>
<keyword evidence="1" id="KW-0723">Serine/threonine-protein kinase</keyword>
<reference evidence="7 10" key="2">
    <citation type="journal article" date="2014" name="BMC Genomics">
        <title>An improved genome release (version Mt4.0) for the model legume Medicago truncatula.</title>
        <authorList>
            <person name="Tang H."/>
            <person name="Krishnakumar V."/>
            <person name="Bidwell S."/>
            <person name="Rosen B."/>
            <person name="Chan A."/>
            <person name="Zhou S."/>
            <person name="Gentzbittel L."/>
            <person name="Childs K.L."/>
            <person name="Yandell M."/>
            <person name="Gundlach H."/>
            <person name="Mayer K.F."/>
            <person name="Schwartz D.C."/>
            <person name="Town C.D."/>
        </authorList>
    </citation>
    <scope>GENOME REANNOTATION</scope>
    <source>
        <strain evidence="7">A17</strain>
        <strain evidence="9 10">cv. Jemalong A17</strain>
    </source>
</reference>
<evidence type="ECO:0000313" key="11">
    <source>
        <dbReference type="Proteomes" id="UP000265566"/>
    </source>
</evidence>
<protein>
    <submittedName>
        <fullName evidence="7">Serine/Threonine kinase family protein</fullName>
    </submittedName>
</protein>
<accession>A0A072TP11</accession>
<reference evidence="7 10" key="1">
    <citation type="journal article" date="2011" name="Nature">
        <title>The Medicago genome provides insight into the evolution of rhizobial symbioses.</title>
        <authorList>
            <person name="Young N.D."/>
            <person name="Debelle F."/>
            <person name="Oldroyd G.E."/>
            <person name="Geurts R."/>
            <person name="Cannon S.B."/>
            <person name="Udvardi M.K."/>
            <person name="Benedito V.A."/>
            <person name="Mayer K.F."/>
            <person name="Gouzy J."/>
            <person name="Schoof H."/>
            <person name="Van de Peer Y."/>
            <person name="Proost S."/>
            <person name="Cook D.R."/>
            <person name="Meyers B.C."/>
            <person name="Spannagl M."/>
            <person name="Cheung F."/>
            <person name="De Mita S."/>
            <person name="Krishnakumar V."/>
            <person name="Gundlach H."/>
            <person name="Zhou S."/>
            <person name="Mudge J."/>
            <person name="Bharti A.K."/>
            <person name="Murray J.D."/>
            <person name="Naoumkina M.A."/>
            <person name="Rosen B."/>
            <person name="Silverstein K.A."/>
            <person name="Tang H."/>
            <person name="Rombauts S."/>
            <person name="Zhao P.X."/>
            <person name="Zhou P."/>
            <person name="Barbe V."/>
            <person name="Bardou P."/>
            <person name="Bechner M."/>
            <person name="Bellec A."/>
            <person name="Berger A."/>
            <person name="Berges H."/>
            <person name="Bidwell S."/>
            <person name="Bisseling T."/>
            <person name="Choisne N."/>
            <person name="Couloux A."/>
            <person name="Denny R."/>
            <person name="Deshpande S."/>
            <person name="Dai X."/>
            <person name="Doyle J.J."/>
            <person name="Dudez A.M."/>
            <person name="Farmer A.D."/>
            <person name="Fouteau S."/>
            <person name="Franken C."/>
            <person name="Gibelin C."/>
            <person name="Gish J."/>
            <person name="Goldstein S."/>
            <person name="Gonzalez A.J."/>
            <person name="Green P.J."/>
            <person name="Hallab A."/>
            <person name="Hartog M."/>
            <person name="Hua A."/>
            <person name="Humphray S.J."/>
            <person name="Jeong D.H."/>
            <person name="Jing Y."/>
            <person name="Jocker A."/>
            <person name="Kenton S.M."/>
            <person name="Kim D.J."/>
            <person name="Klee K."/>
            <person name="Lai H."/>
            <person name="Lang C."/>
            <person name="Lin S."/>
            <person name="Macmil S.L."/>
            <person name="Magdelenat G."/>
            <person name="Matthews L."/>
            <person name="McCorrison J."/>
            <person name="Monaghan E.L."/>
            <person name="Mun J.H."/>
            <person name="Najar F.Z."/>
            <person name="Nicholson C."/>
            <person name="Noirot C."/>
            <person name="O'Bleness M."/>
            <person name="Paule C.R."/>
            <person name="Poulain J."/>
            <person name="Prion F."/>
            <person name="Qin B."/>
            <person name="Qu C."/>
            <person name="Retzel E.F."/>
            <person name="Riddle C."/>
            <person name="Sallet E."/>
            <person name="Samain S."/>
            <person name="Samson N."/>
            <person name="Sanders I."/>
            <person name="Saurat O."/>
            <person name="Scarpelli C."/>
            <person name="Schiex T."/>
            <person name="Segurens B."/>
            <person name="Severin A.J."/>
            <person name="Sherrier D.J."/>
            <person name="Shi R."/>
            <person name="Sims S."/>
            <person name="Singer S.R."/>
            <person name="Sinharoy S."/>
            <person name="Sterck L."/>
            <person name="Viollet A."/>
            <person name="Wang B.B."/>
            <person name="Wang K."/>
            <person name="Wang M."/>
            <person name="Wang X."/>
            <person name="Warfsmann J."/>
            <person name="Weissenbach J."/>
            <person name="White D.D."/>
            <person name="White J.D."/>
            <person name="Wiley G.B."/>
            <person name="Wincker P."/>
            <person name="Xing Y."/>
            <person name="Yang L."/>
            <person name="Yao Z."/>
            <person name="Ying F."/>
            <person name="Zhai J."/>
            <person name="Zhou L."/>
            <person name="Zuber A."/>
            <person name="Denarie J."/>
            <person name="Dixon R.A."/>
            <person name="May G.D."/>
            <person name="Schwartz D.C."/>
            <person name="Rogers J."/>
            <person name="Quetier F."/>
            <person name="Town C.D."/>
            <person name="Roe B.A."/>
        </authorList>
    </citation>
    <scope>NUCLEOTIDE SEQUENCE [LARGE SCALE GENOMIC DNA]</scope>
    <source>
        <strain evidence="7">A17</strain>
        <strain evidence="9 10">cv. Jemalong A17</strain>
    </source>
</reference>
<evidence type="ECO:0000259" key="6">
    <source>
        <dbReference type="PROSITE" id="PS50011"/>
    </source>
</evidence>